<organism evidence="1 2">
    <name type="scientific">Methylorubrum rhodinum</name>
    <dbReference type="NCBI Taxonomy" id="29428"/>
    <lineage>
        <taxon>Bacteria</taxon>
        <taxon>Pseudomonadati</taxon>
        <taxon>Pseudomonadota</taxon>
        <taxon>Alphaproteobacteria</taxon>
        <taxon>Hyphomicrobiales</taxon>
        <taxon>Methylobacteriaceae</taxon>
        <taxon>Methylorubrum</taxon>
    </lineage>
</organism>
<dbReference type="Proteomes" id="UP000583454">
    <property type="component" value="Unassembled WGS sequence"/>
</dbReference>
<gene>
    <name evidence="1" type="ORF">HNR00_004991</name>
</gene>
<sequence>MADSYVVNFEVGSCEVSGYLLLQPFRLNALGELQPITGEAKLLVQIHWIKPKDGKFPSYSGQVPQRTRIKISDPKTNTILEISDVSAETVVSSQSVDVGTALWLFNAVEGSSVSFTPQETRSHNLKGGSGYFPWQGTLRGSGQGSSNRINVTYAEGVYNVAQDGTLREFAVLGPANVDGSGTFFNLIAGAQPNQTLPSVQFEDGARKKTLDFFGPDAGASQMAGAEGAVFAFNGIFKKGQPADLLQLIRDLSIPQDAANAPVSIWTEAAWRESLLFRDIAQSIEATSMTSAAKAASFAIADSDFEGLLLKGLRSRGGPAATML</sequence>
<keyword evidence="2" id="KW-1185">Reference proteome</keyword>
<name>A0A840ZPP1_9HYPH</name>
<evidence type="ECO:0000313" key="2">
    <source>
        <dbReference type="Proteomes" id="UP000583454"/>
    </source>
</evidence>
<dbReference type="EMBL" id="JACHOP010000039">
    <property type="protein sequence ID" value="MBB5760242.1"/>
    <property type="molecule type" value="Genomic_DNA"/>
</dbReference>
<proteinExistence type="predicted"/>
<dbReference type="RefSeq" id="WP_183574012.1">
    <property type="nucleotide sequence ID" value="NZ_JACHOP010000039.1"/>
</dbReference>
<evidence type="ECO:0000313" key="1">
    <source>
        <dbReference type="EMBL" id="MBB5760242.1"/>
    </source>
</evidence>
<comment type="caution">
    <text evidence="1">The sequence shown here is derived from an EMBL/GenBank/DDBJ whole genome shotgun (WGS) entry which is preliminary data.</text>
</comment>
<accession>A0A840ZPP1</accession>
<protein>
    <submittedName>
        <fullName evidence="1">Uncharacterized protein</fullName>
    </submittedName>
</protein>
<dbReference type="AlphaFoldDB" id="A0A840ZPP1"/>
<reference evidence="1 2" key="1">
    <citation type="submission" date="2020-08" db="EMBL/GenBank/DDBJ databases">
        <title>Genomic Encyclopedia of Type Strains, Phase IV (KMG-IV): sequencing the most valuable type-strain genomes for metagenomic binning, comparative biology and taxonomic classification.</title>
        <authorList>
            <person name="Goeker M."/>
        </authorList>
    </citation>
    <scope>NUCLEOTIDE SEQUENCE [LARGE SCALE GENOMIC DNA]</scope>
    <source>
        <strain evidence="1 2">DSM 2163</strain>
    </source>
</reference>